<feature type="domain" description="CheR-type methyltransferase" evidence="8">
    <location>
        <begin position="1"/>
        <end position="279"/>
    </location>
</feature>
<evidence type="ECO:0000256" key="7">
    <source>
        <dbReference type="SAM" id="MobiDB-lite"/>
    </source>
</evidence>
<comment type="catalytic activity">
    <reaction evidence="1">
        <text>L-glutamyl-[protein] + S-adenosyl-L-methionine = [protein]-L-glutamate 5-O-methyl ester + S-adenosyl-L-homocysteine</text>
        <dbReference type="Rhea" id="RHEA:24452"/>
        <dbReference type="Rhea" id="RHEA-COMP:10208"/>
        <dbReference type="Rhea" id="RHEA-COMP:10311"/>
        <dbReference type="ChEBI" id="CHEBI:29973"/>
        <dbReference type="ChEBI" id="CHEBI:57856"/>
        <dbReference type="ChEBI" id="CHEBI:59789"/>
        <dbReference type="ChEBI" id="CHEBI:82795"/>
        <dbReference type="EC" id="2.1.1.80"/>
    </reaction>
</comment>
<dbReference type="SMART" id="SM00138">
    <property type="entry name" value="MeTrc"/>
    <property type="match status" value="1"/>
</dbReference>
<evidence type="ECO:0000313" key="10">
    <source>
        <dbReference type="Proteomes" id="UP000216752"/>
    </source>
</evidence>
<dbReference type="InterPro" id="IPR036804">
    <property type="entry name" value="CheR_N_sf"/>
</dbReference>
<keyword evidence="3 9" id="KW-0489">Methyltransferase</keyword>
<dbReference type="InterPro" id="IPR029063">
    <property type="entry name" value="SAM-dependent_MTases_sf"/>
</dbReference>
<dbReference type="SUPFAM" id="SSF47757">
    <property type="entry name" value="Chemotaxis receptor methyltransferase CheR, N-terminal domain"/>
    <property type="match status" value="1"/>
</dbReference>
<dbReference type="InterPro" id="IPR022642">
    <property type="entry name" value="CheR_C"/>
</dbReference>
<keyword evidence="4 9" id="KW-0808">Transferase</keyword>
<sequence>MIMKATMLPALDLEKLSLLINQRYGLEFRQQRLKLLQEAIQERMEACKISTIDEYLQLVQQQEDELLLLINLLTIHETYFFREPAHLAIMSKQVIPRLVKTGKHLPFLRLLSAGCSTGEEAYSMAITALTIPGAGIDWDFEVIGVDVDKEAIKKAQAGLYGLYSFRSCPRDIRENCFDRIAKESFMIKSHIKKKVRFESLNLFAQVYPDWTQNMDIVFYRNVAIYFSKEQQQEVFRRLSELLKTDGCLFLSCTETLYHNNKLLSLVKNNDAFYYQKQAAETFIGRAAVTREITAINRQCLTADQPRQIAALQLKKPSPKPALPTDRSNLTTSKRQSPLPLAAKSARCQQRFTAALELMKLKKYPEAISRLDEILAVDSFFIKAYTLKANILLNLQCVDTATELCQTALMLDTFCLEAYLLLGMAAKLTGQQAEAIKRFKEAVYVYPECWLAHFFLAEMYQLPEETPYAKREYELAMKILKQGNFEKHGLSFFLVPFQLDNFIQLCQHNIAKLQAYDH</sequence>
<dbReference type="InterPro" id="IPR050903">
    <property type="entry name" value="Bact_Chemotaxis_MeTrfase"/>
</dbReference>
<dbReference type="EMBL" id="CP155573">
    <property type="protein sequence ID" value="XFO68269.1"/>
    <property type="molecule type" value="Genomic_DNA"/>
</dbReference>
<evidence type="ECO:0000256" key="1">
    <source>
        <dbReference type="ARBA" id="ARBA00001541"/>
    </source>
</evidence>
<dbReference type="SMART" id="SM00028">
    <property type="entry name" value="TPR"/>
    <property type="match status" value="3"/>
</dbReference>
<dbReference type="PROSITE" id="PS50005">
    <property type="entry name" value="TPR"/>
    <property type="match status" value="1"/>
</dbReference>
<dbReference type="InterPro" id="IPR019734">
    <property type="entry name" value="TPR_rpt"/>
</dbReference>
<keyword evidence="6" id="KW-0802">TPR repeat</keyword>
<feature type="compositionally biased region" description="Polar residues" evidence="7">
    <location>
        <begin position="325"/>
        <end position="335"/>
    </location>
</feature>
<keyword evidence="10" id="KW-1185">Reference proteome</keyword>
<feature type="region of interest" description="Disordered" evidence="7">
    <location>
        <begin position="316"/>
        <end position="340"/>
    </location>
</feature>
<evidence type="ECO:0000256" key="6">
    <source>
        <dbReference type="PROSITE-ProRule" id="PRU00339"/>
    </source>
</evidence>
<evidence type="ECO:0000259" key="8">
    <source>
        <dbReference type="PROSITE" id="PS50123"/>
    </source>
</evidence>
<proteinExistence type="predicted"/>
<dbReference type="InterPro" id="IPR022641">
    <property type="entry name" value="CheR_N"/>
</dbReference>
<dbReference type="Pfam" id="PF03705">
    <property type="entry name" value="CheR_N"/>
    <property type="match status" value="1"/>
</dbReference>
<protein>
    <recommendedName>
        <fullName evidence="2">protein-glutamate O-methyltransferase</fullName>
        <ecNumber evidence="2">2.1.1.80</ecNumber>
    </recommendedName>
</protein>
<keyword evidence="5" id="KW-0949">S-adenosyl-L-methionine</keyword>
<dbReference type="InterPro" id="IPR011990">
    <property type="entry name" value="TPR-like_helical_dom_sf"/>
</dbReference>
<dbReference type="Gene3D" id="3.40.50.150">
    <property type="entry name" value="Vaccinia Virus protein VP39"/>
    <property type="match status" value="1"/>
</dbReference>
<evidence type="ECO:0000256" key="4">
    <source>
        <dbReference type="ARBA" id="ARBA00022679"/>
    </source>
</evidence>
<dbReference type="Pfam" id="PF01739">
    <property type="entry name" value="CheR"/>
    <property type="match status" value="1"/>
</dbReference>
<dbReference type="PROSITE" id="PS50123">
    <property type="entry name" value="CHER"/>
    <property type="match status" value="1"/>
</dbReference>
<gene>
    <name evidence="9" type="primary">wspC</name>
    <name evidence="9" type="ORF">SPSIL_044890</name>
</gene>
<dbReference type="GO" id="GO:0032259">
    <property type="term" value="P:methylation"/>
    <property type="evidence" value="ECO:0007669"/>
    <property type="project" value="UniProtKB-KW"/>
</dbReference>
<dbReference type="EC" id="2.1.1.80" evidence="2"/>
<dbReference type="SUPFAM" id="SSF53335">
    <property type="entry name" value="S-adenosyl-L-methionine-dependent methyltransferases"/>
    <property type="match status" value="1"/>
</dbReference>
<reference evidence="9" key="1">
    <citation type="submission" date="2024-05" db="EMBL/GenBank/DDBJ databases">
        <title>Isolation and characterization of Sporomusa carbonis sp. nov., a carboxydotrophic hydrogenogen in the genus of Sporomusa isolated from a charcoal burning pile.</title>
        <authorList>
            <person name="Boeer T."/>
            <person name="Rosenbaum F."/>
            <person name="Eysell L."/>
            <person name="Mueller V."/>
            <person name="Daniel R."/>
            <person name="Poehlein A."/>
        </authorList>
    </citation>
    <scope>NUCLEOTIDE SEQUENCE [LARGE SCALE GENOMIC DNA]</scope>
    <source>
        <strain evidence="9">DSM 10669</strain>
    </source>
</reference>
<evidence type="ECO:0000256" key="5">
    <source>
        <dbReference type="ARBA" id="ARBA00022691"/>
    </source>
</evidence>
<dbReference type="RefSeq" id="WP_094604058.1">
    <property type="nucleotide sequence ID" value="NZ_CP155573.1"/>
</dbReference>
<evidence type="ECO:0000313" key="9">
    <source>
        <dbReference type="EMBL" id="XFO68269.1"/>
    </source>
</evidence>
<evidence type="ECO:0000256" key="3">
    <source>
        <dbReference type="ARBA" id="ARBA00022603"/>
    </source>
</evidence>
<dbReference type="GO" id="GO:0008168">
    <property type="term" value="F:methyltransferase activity"/>
    <property type="evidence" value="ECO:0007669"/>
    <property type="project" value="UniProtKB-KW"/>
</dbReference>
<name>A0ABZ3IRJ3_9FIRM</name>
<dbReference type="Proteomes" id="UP000216752">
    <property type="component" value="Chromosome"/>
</dbReference>
<dbReference type="PANTHER" id="PTHR24422:SF19">
    <property type="entry name" value="CHEMOTAXIS PROTEIN METHYLTRANSFERASE"/>
    <property type="match status" value="1"/>
</dbReference>
<dbReference type="Gene3D" id="1.25.40.10">
    <property type="entry name" value="Tetratricopeptide repeat domain"/>
    <property type="match status" value="1"/>
</dbReference>
<organism evidence="9 10">
    <name type="scientific">Sporomusa silvacetica DSM 10669</name>
    <dbReference type="NCBI Taxonomy" id="1123289"/>
    <lineage>
        <taxon>Bacteria</taxon>
        <taxon>Bacillati</taxon>
        <taxon>Bacillota</taxon>
        <taxon>Negativicutes</taxon>
        <taxon>Selenomonadales</taxon>
        <taxon>Sporomusaceae</taxon>
        <taxon>Sporomusa</taxon>
    </lineage>
</organism>
<dbReference type="SUPFAM" id="SSF48452">
    <property type="entry name" value="TPR-like"/>
    <property type="match status" value="1"/>
</dbReference>
<evidence type="ECO:0000256" key="2">
    <source>
        <dbReference type="ARBA" id="ARBA00012534"/>
    </source>
</evidence>
<dbReference type="PRINTS" id="PR00996">
    <property type="entry name" value="CHERMTFRASE"/>
</dbReference>
<dbReference type="Gene3D" id="1.10.155.10">
    <property type="entry name" value="Chemotaxis receptor methyltransferase CheR, N-terminal domain"/>
    <property type="match status" value="1"/>
</dbReference>
<feature type="repeat" description="TPR" evidence="6">
    <location>
        <begin position="415"/>
        <end position="448"/>
    </location>
</feature>
<dbReference type="PANTHER" id="PTHR24422">
    <property type="entry name" value="CHEMOTAXIS PROTEIN METHYLTRANSFERASE"/>
    <property type="match status" value="1"/>
</dbReference>
<accession>A0ABZ3IRJ3</accession>
<dbReference type="InterPro" id="IPR000780">
    <property type="entry name" value="CheR_MeTrfase"/>
</dbReference>